<dbReference type="GO" id="GO:0008360">
    <property type="term" value="P:regulation of cell shape"/>
    <property type="evidence" value="ECO:0007669"/>
    <property type="project" value="UniProtKB-KW"/>
</dbReference>
<dbReference type="EC" id="3.4.16.4" evidence="5"/>
<evidence type="ECO:0000256" key="11">
    <source>
        <dbReference type="ARBA" id="ARBA00023136"/>
    </source>
</evidence>
<evidence type="ECO:0000313" key="17">
    <source>
        <dbReference type="EMBL" id="CDQ39645.1"/>
    </source>
</evidence>
<evidence type="ECO:0000259" key="15">
    <source>
        <dbReference type="Pfam" id="PF00905"/>
    </source>
</evidence>
<dbReference type="AlphaFoldDB" id="A0A024QBR6"/>
<evidence type="ECO:0000256" key="8">
    <source>
        <dbReference type="ARBA" id="ARBA00022960"/>
    </source>
</evidence>
<reference evidence="18" key="2">
    <citation type="submission" date="2014-05" db="EMBL/GenBank/DDBJ databases">
        <title>Draft genome sequence of Virgibacillus massiliensis Vm-5.</title>
        <authorList>
            <person name="Khelaifia S."/>
            <person name="Croce O."/>
            <person name="Lagier J.C."/>
            <person name="Raoult D."/>
        </authorList>
    </citation>
    <scope>NUCLEOTIDE SEQUENCE [LARGE SCALE GENOMIC DNA]</scope>
    <source>
        <strain evidence="18">Vm-5</strain>
    </source>
</reference>
<dbReference type="InterPro" id="IPR036138">
    <property type="entry name" value="PBP_dimer_sf"/>
</dbReference>
<evidence type="ECO:0000256" key="9">
    <source>
        <dbReference type="ARBA" id="ARBA00022984"/>
    </source>
</evidence>
<feature type="transmembrane region" description="Helical" evidence="14">
    <location>
        <begin position="12"/>
        <end position="36"/>
    </location>
</feature>
<evidence type="ECO:0000256" key="14">
    <source>
        <dbReference type="SAM" id="Phobius"/>
    </source>
</evidence>
<accession>A0A024QBR6</accession>
<organism evidence="17 18">
    <name type="scientific">Virgibacillus massiliensis</name>
    <dbReference type="NCBI Taxonomy" id="1462526"/>
    <lineage>
        <taxon>Bacteria</taxon>
        <taxon>Bacillati</taxon>
        <taxon>Bacillota</taxon>
        <taxon>Bacilli</taxon>
        <taxon>Bacillales</taxon>
        <taxon>Bacillaceae</taxon>
        <taxon>Virgibacillus</taxon>
    </lineage>
</organism>
<keyword evidence="6" id="KW-1003">Cell membrane</keyword>
<dbReference type="Gene3D" id="3.40.710.10">
    <property type="entry name" value="DD-peptidase/beta-lactamase superfamily"/>
    <property type="match status" value="1"/>
</dbReference>
<evidence type="ECO:0000313" key="18">
    <source>
        <dbReference type="Proteomes" id="UP000028875"/>
    </source>
</evidence>
<dbReference type="eggNOG" id="COG0768">
    <property type="taxonomic scope" value="Bacteria"/>
</dbReference>
<dbReference type="GO" id="GO:0009252">
    <property type="term" value="P:peptidoglycan biosynthetic process"/>
    <property type="evidence" value="ECO:0007669"/>
    <property type="project" value="UniProtKB-UniPathway"/>
</dbReference>
<comment type="caution">
    <text evidence="17">The sequence shown here is derived from an EMBL/GenBank/DDBJ whole genome shotgun (WGS) entry which is preliminary data.</text>
</comment>
<dbReference type="InterPro" id="IPR001460">
    <property type="entry name" value="PCN-bd_Tpept"/>
</dbReference>
<keyword evidence="11 14" id="KW-0472">Membrane</keyword>
<dbReference type="Pfam" id="PF03717">
    <property type="entry name" value="PBP_dimer"/>
    <property type="match status" value="1"/>
</dbReference>
<evidence type="ECO:0000256" key="12">
    <source>
        <dbReference type="ARBA" id="ARBA00023316"/>
    </source>
</evidence>
<dbReference type="RefSeq" id="WP_021291106.1">
    <property type="nucleotide sequence ID" value="NZ_BNER01000002.1"/>
</dbReference>
<dbReference type="PANTHER" id="PTHR30627">
    <property type="entry name" value="PEPTIDOGLYCAN D,D-TRANSPEPTIDASE"/>
    <property type="match status" value="1"/>
</dbReference>
<dbReference type="InterPro" id="IPR005311">
    <property type="entry name" value="PBP_dimer"/>
</dbReference>
<keyword evidence="7 14" id="KW-0812">Transmembrane</keyword>
<keyword evidence="8" id="KW-0133">Cell shape</keyword>
<keyword evidence="12" id="KW-0961">Cell wall biogenesis/degradation</keyword>
<dbReference type="Pfam" id="PF00905">
    <property type="entry name" value="Transpeptidase"/>
    <property type="match status" value="1"/>
</dbReference>
<evidence type="ECO:0000259" key="16">
    <source>
        <dbReference type="Pfam" id="PF03717"/>
    </source>
</evidence>
<dbReference type="SUPFAM" id="SSF56519">
    <property type="entry name" value="Penicillin binding protein dimerisation domain"/>
    <property type="match status" value="1"/>
</dbReference>
<dbReference type="Proteomes" id="UP000028875">
    <property type="component" value="Unassembled WGS sequence"/>
</dbReference>
<gene>
    <name evidence="17" type="primary">pbpH_1</name>
    <name evidence="17" type="ORF">BN990_01957</name>
</gene>
<feature type="domain" description="Penicillin-binding protein dimerisation" evidence="16">
    <location>
        <begin position="58"/>
        <end position="298"/>
    </location>
</feature>
<dbReference type="InterPro" id="IPR012338">
    <property type="entry name" value="Beta-lactam/transpept-like"/>
</dbReference>
<feature type="domain" description="Penicillin-binding protein transpeptidase" evidence="15">
    <location>
        <begin position="348"/>
        <end position="676"/>
    </location>
</feature>
<dbReference type="STRING" id="1462526.BN990_01957"/>
<keyword evidence="18" id="KW-1185">Reference proteome</keyword>
<comment type="subcellular location">
    <subcellularLocation>
        <location evidence="2">Cell membrane</location>
    </subcellularLocation>
    <subcellularLocation>
        <location evidence="1">Membrane</location>
        <topology evidence="1">Single-pass membrane protein</topology>
    </subcellularLocation>
</comment>
<evidence type="ECO:0000256" key="4">
    <source>
        <dbReference type="ARBA" id="ARBA00007171"/>
    </source>
</evidence>
<proteinExistence type="inferred from homology"/>
<dbReference type="GO" id="GO:0005886">
    <property type="term" value="C:plasma membrane"/>
    <property type="evidence" value="ECO:0007669"/>
    <property type="project" value="UniProtKB-SubCell"/>
</dbReference>
<dbReference type="GO" id="GO:0071972">
    <property type="term" value="F:peptidoglycan L,D-transpeptidase activity"/>
    <property type="evidence" value="ECO:0007669"/>
    <property type="project" value="TreeGrafter"/>
</dbReference>
<comment type="catalytic activity">
    <reaction evidence="13">
        <text>Preferential cleavage: (Ac)2-L-Lys-D-Ala-|-D-Ala. Also transpeptidation of peptidyl-alanyl moieties that are N-acyl substituents of D-alanine.</text>
        <dbReference type="EC" id="3.4.16.4"/>
    </reaction>
</comment>
<keyword evidence="9" id="KW-0573">Peptidoglycan synthesis</keyword>
<dbReference type="UniPathway" id="UPA00219"/>
<evidence type="ECO:0000256" key="7">
    <source>
        <dbReference type="ARBA" id="ARBA00022692"/>
    </source>
</evidence>
<name>A0A024QBR6_9BACI</name>
<sequence>MSNKKRKKKAQLPFRINILFFVIFLMFTVLILQLGVVQILNGEAFQEEIDRTVKDTTKIPVPRGKVYDSKHNVVVDNKPQYSITYTPAKGTQAEDRLEVAEKLAEFISMDSEDYLKGITERNKKEYWYLKNKEEADSRLSEEEAADLDNAEQYNTILERITEEEIANFSKQQLEVIAIKKELDKAYSLTPQIVKNEDVTAEEYAQVSEHLGVLPGVNATTDWNRDYPFGESINSLLGSITTQEQGIPAEKEQYYLTRGYSRNDRVGKSGLEEYYEDVLRGRKEQIQYTTTKSGKVVGTETVVEGSRGKDLVLTIDMEFQQEVDKIVREELQAAYKQHPYENKYLTDALAVVLDPNTGELLAVSGQTRDGNEYSNTAYKALYDSHRPGSVVKGATVLAGLESGVISPGQTFNDSPIKIKGTPPKRSHTSAIGTVDDQAALKRSSNVYMFYIALKMGGENRYPFPNNGKASFNTAAWQEMRNYFQQFGLGVKTGIDFPYEAIGYEGESMNRAGLLMDFAIGQYDTYTTMQLAQYVSTIANDGYRVRPHFLKEIRNPGKSDEQLGNVYRSENTEVLNRVQMDQSYLERVQEGFRQVFQEQGGTGFRYYASKDYNPAGKTGTAENAIYENGKEVAETENLSLIGYAPYEEPEIAFAVIAPNTGLGNTYKINHQISSRIMDAYFDIKEERDEEKEKQND</sequence>
<dbReference type="PANTHER" id="PTHR30627:SF2">
    <property type="entry name" value="PEPTIDOGLYCAN D,D-TRANSPEPTIDASE MRDA"/>
    <property type="match status" value="1"/>
</dbReference>
<protein>
    <recommendedName>
        <fullName evidence="5">serine-type D-Ala-D-Ala carboxypeptidase</fullName>
        <ecNumber evidence="5">3.4.16.4</ecNumber>
    </recommendedName>
</protein>
<evidence type="ECO:0000256" key="13">
    <source>
        <dbReference type="ARBA" id="ARBA00034000"/>
    </source>
</evidence>
<dbReference type="SUPFAM" id="SSF56601">
    <property type="entry name" value="beta-lactamase/transpeptidase-like"/>
    <property type="match status" value="1"/>
</dbReference>
<reference evidence="17 18" key="1">
    <citation type="submission" date="2014-03" db="EMBL/GenBank/DDBJ databases">
        <authorList>
            <person name="Urmite Genomes U."/>
        </authorList>
    </citation>
    <scope>NUCLEOTIDE SEQUENCE [LARGE SCALE GENOMIC DNA]</scope>
    <source>
        <strain evidence="17 18">Vm-5</strain>
    </source>
</reference>
<dbReference type="Gene3D" id="3.90.1310.10">
    <property type="entry name" value="Penicillin-binding protein 2a (Domain 2)"/>
    <property type="match status" value="1"/>
</dbReference>
<dbReference type="InterPro" id="IPR050515">
    <property type="entry name" value="Beta-lactam/transpept"/>
</dbReference>
<evidence type="ECO:0000256" key="2">
    <source>
        <dbReference type="ARBA" id="ARBA00004236"/>
    </source>
</evidence>
<evidence type="ECO:0000256" key="3">
    <source>
        <dbReference type="ARBA" id="ARBA00004752"/>
    </source>
</evidence>
<evidence type="ECO:0000256" key="5">
    <source>
        <dbReference type="ARBA" id="ARBA00012448"/>
    </source>
</evidence>
<dbReference type="GO" id="GO:0009002">
    <property type="term" value="F:serine-type D-Ala-D-Ala carboxypeptidase activity"/>
    <property type="evidence" value="ECO:0007669"/>
    <property type="project" value="UniProtKB-EC"/>
</dbReference>
<comment type="pathway">
    <text evidence="3">Cell wall biogenesis; peptidoglycan biosynthesis.</text>
</comment>
<keyword evidence="10 14" id="KW-1133">Transmembrane helix</keyword>
<dbReference type="OrthoDB" id="9770103at2"/>
<dbReference type="Gene3D" id="1.10.10.1230">
    <property type="entry name" value="Penicillin-binding protein, N-terminal non-catalytic domain, head sub-domain"/>
    <property type="match status" value="1"/>
</dbReference>
<dbReference type="EMBL" id="CCDP010000001">
    <property type="protein sequence ID" value="CDQ39645.1"/>
    <property type="molecule type" value="Genomic_DNA"/>
</dbReference>
<evidence type="ECO:0000256" key="6">
    <source>
        <dbReference type="ARBA" id="ARBA00022475"/>
    </source>
</evidence>
<comment type="similarity">
    <text evidence="4">Belongs to the transpeptidase family.</text>
</comment>
<evidence type="ECO:0000256" key="10">
    <source>
        <dbReference type="ARBA" id="ARBA00022989"/>
    </source>
</evidence>
<evidence type="ECO:0000256" key="1">
    <source>
        <dbReference type="ARBA" id="ARBA00004167"/>
    </source>
</evidence>
<dbReference type="GO" id="GO:0008658">
    <property type="term" value="F:penicillin binding"/>
    <property type="evidence" value="ECO:0007669"/>
    <property type="project" value="InterPro"/>
</dbReference>
<dbReference type="GO" id="GO:0071555">
    <property type="term" value="P:cell wall organization"/>
    <property type="evidence" value="ECO:0007669"/>
    <property type="project" value="UniProtKB-KW"/>
</dbReference>